<dbReference type="SMR" id="C5C3L1"/>
<dbReference type="PANTHER" id="PTHR14859:SF1">
    <property type="entry name" value="PGAP2-INTERACTING PROTEIN"/>
    <property type="match status" value="1"/>
</dbReference>
<name>C5C3L1_BEUC1</name>
<dbReference type="PROSITE" id="PS51318">
    <property type="entry name" value="TAT"/>
    <property type="match status" value="1"/>
</dbReference>
<sequence length="437" mass="45784">MTEESNAARPGTGASVSRRTVLAGGLAGGLALAGAPLAAAAPRGPGGPGRRDLRVMTWNIHTAVAPDAPGVVDEPRIAAVIRAEAPDVVVLNEVHRDAPGPGSHGDQPARLAELLAADGYVHTWFGLTEVDLPHEGAVLPGSSNGNVVMSRHPFVGGGVVVPLPNENYEPGGKLRRSLLTVTVDVPGLGDVVVHATHLSTPGSAVLVEDQKEQLRIVLDHVDARVPSVLAGDLNIWTTDVPTQPYSQNNLMQSWIAEDHLADTWRQVNDPGAGPTMTASYGRPESPHPDRRIDYVFATPAFDVVAGHVSLVDRFASDHLGVVMDLRLGGAPVAARTVLAGEDGLDGWAQLTASRPGRLRLSVCKNRGQADDDGTAVRAVLRNRAGVALRTVTDSGTSRDRCTVETWRGALPPGARLEACLVGADGTILASRTETLHA</sequence>
<dbReference type="InterPro" id="IPR051916">
    <property type="entry name" value="GPI-anchor_lipid_remodeler"/>
</dbReference>
<dbReference type="EMBL" id="CP001618">
    <property type="protein sequence ID" value="ACQ81920.1"/>
    <property type="molecule type" value="Genomic_DNA"/>
</dbReference>
<dbReference type="eggNOG" id="COG3568">
    <property type="taxonomic scope" value="Bacteria"/>
</dbReference>
<keyword evidence="4" id="KW-0479">Metal-binding</keyword>
<dbReference type="OrthoDB" id="155529at2"/>
<feature type="binding site" evidence="4">
    <location>
        <position position="97"/>
    </location>
    <ligand>
        <name>Zn(2+)</name>
        <dbReference type="ChEBI" id="CHEBI:29105"/>
    </ligand>
</feature>
<keyword evidence="4" id="KW-0002">3D-structure</keyword>
<reference evidence="2 3" key="1">
    <citation type="journal article" date="2009" name="Stand. Genomic Sci.">
        <title>Complete genome sequence of Beutenbergia cavernae type strain (HKI 0122).</title>
        <authorList>
            <person name="Land M."/>
            <person name="Pukall R."/>
            <person name="Abt B."/>
            <person name="Goker M."/>
            <person name="Rohde M."/>
            <person name="Glavina Del Rio T."/>
            <person name="Tice H."/>
            <person name="Copeland A."/>
            <person name="Cheng J.F."/>
            <person name="Lucas S."/>
            <person name="Chen F."/>
            <person name="Nolan M."/>
            <person name="Bruce D."/>
            <person name="Goodwin L."/>
            <person name="Pitluck S."/>
            <person name="Ivanova N."/>
            <person name="Mavromatis K."/>
            <person name="Ovchinnikova G."/>
            <person name="Pati A."/>
            <person name="Chen A."/>
            <person name="Palaniappan K."/>
            <person name="Hauser L."/>
            <person name="Chang Y.J."/>
            <person name="Jefferies C.C."/>
            <person name="Saunders E."/>
            <person name="Brettin T."/>
            <person name="Detter J.C."/>
            <person name="Han C."/>
            <person name="Chain P."/>
            <person name="Bristow J."/>
            <person name="Eisen J.A."/>
            <person name="Markowitz V."/>
            <person name="Hugenholtz P."/>
            <person name="Kyrpides N.C."/>
            <person name="Klenk H.P."/>
            <person name="Lapidus A."/>
        </authorList>
    </citation>
    <scope>NUCLEOTIDE SEQUENCE [LARGE SCALE GENOMIC DNA]</scope>
    <source>
        <strain evidence="3">ATCC BAA-8 / DSM 12333 / NBRC 16432</strain>
    </source>
</reference>
<feature type="binding site" evidence="4">
    <location>
        <position position="104"/>
    </location>
    <ligand>
        <name>Zn(2+)</name>
        <dbReference type="ChEBI" id="CHEBI:29105"/>
    </ligand>
</feature>
<evidence type="ECO:0000313" key="2">
    <source>
        <dbReference type="EMBL" id="ACQ81920.1"/>
    </source>
</evidence>
<dbReference type="STRING" id="471853.Bcav_3678"/>
<keyword evidence="2" id="KW-0378">Hydrolase</keyword>
<gene>
    <name evidence="2" type="ordered locus">Bcav_3678</name>
</gene>
<dbReference type="Pfam" id="PF22447">
    <property type="entry name" value="EEP_ig-like"/>
    <property type="match status" value="1"/>
</dbReference>
<evidence type="ECO:0000313" key="3">
    <source>
        <dbReference type="Proteomes" id="UP000007962"/>
    </source>
</evidence>
<dbReference type="HOGENOM" id="CLU_626526_0_0_11"/>
<dbReference type="Gene3D" id="3.60.10.10">
    <property type="entry name" value="Endonuclease/exonuclease/phosphatase"/>
    <property type="match status" value="1"/>
</dbReference>
<keyword evidence="2" id="KW-0269">Exonuclease</keyword>
<reference evidence="4" key="2">
    <citation type="submission" date="2014-11" db="PDB data bank">
        <title>The crystal structure of endonuclease/exonuclease/phosphatase from Beutenbergia cavernae DSM 12333.</title>
        <authorList>
            <consortium name="Midwest Center for Structural Genomics (MCSG)"/>
            <person name="Wu R."/>
            <person name="Jedrzejczak R."/>
            <person name="Joachimiak A."/>
        </authorList>
    </citation>
    <scope>X-RAY CRYSTALLOGRAPHY (1.28 ANGSTROMS) IN COMPLEX WITH ZN(2+)</scope>
    <scope>DISULFIDE BONDS</scope>
</reference>
<feature type="binding site" evidence="4">
    <location>
        <position position="95"/>
    </location>
    <ligand>
        <name>Zn(2+)</name>
        <dbReference type="ChEBI" id="CHEBI:29105"/>
    </ligand>
</feature>
<dbReference type="Proteomes" id="UP000007962">
    <property type="component" value="Chromosome"/>
</dbReference>
<dbReference type="GO" id="GO:0006506">
    <property type="term" value="P:GPI anchor biosynthetic process"/>
    <property type="evidence" value="ECO:0007669"/>
    <property type="project" value="TreeGrafter"/>
</dbReference>
<keyword evidence="3" id="KW-1185">Reference proteome</keyword>
<dbReference type="EvolutionaryTrace" id="C5C3L1"/>
<proteinExistence type="evidence at protein level"/>
<keyword evidence="2" id="KW-0255">Endonuclease</keyword>
<accession>C5C3L1</accession>
<dbReference type="InterPro" id="IPR006311">
    <property type="entry name" value="TAT_signal"/>
</dbReference>
<keyword evidence="4" id="KW-0862">Zinc</keyword>
<feature type="disulfide bond" evidence="4">
    <location>
        <begin position="363"/>
        <end position="401"/>
    </location>
</feature>
<keyword evidence="2" id="KW-0540">Nuclease</keyword>
<organism evidence="2 3">
    <name type="scientific">Beutenbergia cavernae (strain ATCC BAA-8 / DSM 12333 / CCUG 43141 / JCM 11478 / NBRC 16432 / NCIMB 13614 / HKI 0122)</name>
    <dbReference type="NCBI Taxonomy" id="471853"/>
    <lineage>
        <taxon>Bacteria</taxon>
        <taxon>Bacillati</taxon>
        <taxon>Actinomycetota</taxon>
        <taxon>Actinomycetes</taxon>
        <taxon>Micrococcales</taxon>
        <taxon>Beutenbergiaceae</taxon>
        <taxon>Beutenbergia</taxon>
    </lineage>
</organism>
<dbReference type="InterPro" id="IPR005135">
    <property type="entry name" value="Endo/exonuclease/phosphatase"/>
</dbReference>
<dbReference type="PANTHER" id="PTHR14859">
    <property type="entry name" value="CALCOFLUOR WHITE HYPERSENSITIVE PROTEIN PRECURSOR"/>
    <property type="match status" value="1"/>
</dbReference>
<dbReference type="GO" id="GO:0016020">
    <property type="term" value="C:membrane"/>
    <property type="evidence" value="ECO:0007669"/>
    <property type="project" value="GOC"/>
</dbReference>
<feature type="binding site" evidence="4">
    <location>
        <position position="134"/>
    </location>
    <ligand>
        <name>Zn(2+)</name>
        <dbReference type="ChEBI" id="CHEBI:29105"/>
    </ligand>
</feature>
<dbReference type="SUPFAM" id="SSF56219">
    <property type="entry name" value="DNase I-like"/>
    <property type="match status" value="1"/>
</dbReference>
<evidence type="ECO:0000259" key="1">
    <source>
        <dbReference type="Pfam" id="PF03372"/>
    </source>
</evidence>
<dbReference type="GO" id="GO:0004527">
    <property type="term" value="F:exonuclease activity"/>
    <property type="evidence" value="ECO:0007669"/>
    <property type="project" value="UniProtKB-KW"/>
</dbReference>
<dbReference type="GO" id="GO:0046872">
    <property type="term" value="F:metal ion binding"/>
    <property type="evidence" value="ECO:0007669"/>
    <property type="project" value="UniProtKB-KW"/>
</dbReference>
<evidence type="ECO:0007829" key="4">
    <source>
        <dbReference type="PDB" id="4RUW"/>
    </source>
</evidence>
<feature type="domain" description="Endonuclease/exonuclease/phosphatase" evidence="1">
    <location>
        <begin position="56"/>
        <end position="318"/>
    </location>
</feature>
<dbReference type="KEGG" id="bcv:Bcav_3678"/>
<dbReference type="GO" id="GO:0004519">
    <property type="term" value="F:endonuclease activity"/>
    <property type="evidence" value="ECO:0007669"/>
    <property type="project" value="UniProtKB-KW"/>
</dbReference>
<dbReference type="RefSeq" id="WP_015884157.1">
    <property type="nucleotide sequence ID" value="NC_012669.1"/>
</dbReference>
<dbReference type="PDBsum" id="4RUW"/>
<dbReference type="InterPro" id="IPR036691">
    <property type="entry name" value="Endo/exonu/phosph_ase_sf"/>
</dbReference>
<dbReference type="PDB" id="4RUW">
    <property type="method" value="X-ray"/>
    <property type="resolution" value="1.28 A"/>
    <property type="chains" value="A=1-437"/>
</dbReference>
<protein>
    <submittedName>
        <fullName evidence="2">Endonuclease/exonuclease/phosphatase</fullName>
    </submittedName>
</protein>
<dbReference type="Pfam" id="PF03372">
    <property type="entry name" value="Exo_endo_phos"/>
    <property type="match status" value="1"/>
</dbReference>
<dbReference type="AlphaFoldDB" id="C5C3L1"/>